<dbReference type="PANTHER" id="PTHR23527">
    <property type="entry name" value="BLL3282 PROTEIN"/>
    <property type="match status" value="1"/>
</dbReference>
<dbReference type="AlphaFoldDB" id="A9I834"/>
<feature type="transmembrane region" description="Helical" evidence="4">
    <location>
        <begin position="44"/>
        <end position="67"/>
    </location>
</feature>
<dbReference type="eggNOG" id="COG2814">
    <property type="taxonomic scope" value="Bacteria"/>
</dbReference>
<dbReference type="Gene3D" id="1.20.1250.20">
    <property type="entry name" value="MFS general substrate transporter like domains"/>
    <property type="match status" value="2"/>
</dbReference>
<dbReference type="KEGG" id="bpt:Bpet0854"/>
<keyword evidence="1 4" id="KW-0812">Transmembrane</keyword>
<accession>A9I834</accession>
<feature type="transmembrane region" description="Helical" evidence="4">
    <location>
        <begin position="157"/>
        <end position="180"/>
    </location>
</feature>
<dbReference type="InterPro" id="IPR052952">
    <property type="entry name" value="MFS-Transporter"/>
</dbReference>
<dbReference type="Proteomes" id="UP000001225">
    <property type="component" value="Chromosome"/>
</dbReference>
<feature type="transmembrane region" description="Helical" evidence="4">
    <location>
        <begin position="371"/>
        <end position="389"/>
    </location>
</feature>
<proteinExistence type="predicted"/>
<feature type="transmembrane region" description="Helical" evidence="4">
    <location>
        <begin position="212"/>
        <end position="235"/>
    </location>
</feature>
<evidence type="ECO:0000256" key="3">
    <source>
        <dbReference type="ARBA" id="ARBA00023136"/>
    </source>
</evidence>
<dbReference type="InterPro" id="IPR020846">
    <property type="entry name" value="MFS_dom"/>
</dbReference>
<feature type="transmembrane region" description="Helical" evidence="4">
    <location>
        <begin position="79"/>
        <end position="108"/>
    </location>
</feature>
<dbReference type="PROSITE" id="PS50850">
    <property type="entry name" value="MFS"/>
    <property type="match status" value="1"/>
</dbReference>
<dbReference type="InterPro" id="IPR011701">
    <property type="entry name" value="MFS"/>
</dbReference>
<evidence type="ECO:0000313" key="7">
    <source>
        <dbReference type="Proteomes" id="UP000001225"/>
    </source>
</evidence>
<keyword evidence="3 4" id="KW-0472">Membrane</keyword>
<evidence type="ECO:0000259" key="5">
    <source>
        <dbReference type="PROSITE" id="PS50850"/>
    </source>
</evidence>
<reference evidence="6 7" key="1">
    <citation type="journal article" date="2008" name="BMC Genomics">
        <title>The missing link: Bordetella petrii is endowed with both the metabolic versatility of environmental bacteria and virulence traits of pathogenic Bordetellae.</title>
        <authorList>
            <person name="Gross R."/>
            <person name="Guzman C.A."/>
            <person name="Sebaihia M."/>
            <person name="Martins Dos Santos V.A."/>
            <person name="Pieper D.H."/>
            <person name="Koebnik R."/>
            <person name="Lechner M."/>
            <person name="Bartels D."/>
            <person name="Buhrmester J."/>
            <person name="Choudhuri J.V."/>
            <person name="Ebensen T."/>
            <person name="Gaigalat L."/>
            <person name="Herrmann S."/>
            <person name="Khachane A.N."/>
            <person name="Larisch C."/>
            <person name="Link S."/>
            <person name="Linke B."/>
            <person name="Meyer F."/>
            <person name="Mormann S."/>
            <person name="Nakunst D."/>
            <person name="Rueckert C."/>
            <person name="Schneiker-Bekel S."/>
            <person name="Schulze K."/>
            <person name="Vorhoelter F.J."/>
            <person name="Yevsa T."/>
            <person name="Engle J.T."/>
            <person name="Goldman W.E."/>
            <person name="Puehler A."/>
            <person name="Goebel U.B."/>
            <person name="Goesmann A."/>
            <person name="Bloecker H."/>
            <person name="Kaiser O."/>
            <person name="Martinez-Arias R."/>
        </authorList>
    </citation>
    <scope>NUCLEOTIDE SEQUENCE [LARGE SCALE GENOMIC DNA]</scope>
    <source>
        <strain evidence="7">ATCC BAA-461 / DSM 12804 / CCUG 43448 / CIP 107267 / Se-1111R</strain>
    </source>
</reference>
<sequence length="406" mass="41229">MKVSGAGTLAITLAVQALVAAAALVVPVLAPVLSASAGVGAELVGVYVSLMYAGAMAGSLMAGGWVARQGAIRASQWGLALCALGLLCSLSGHVALLAMGAVLLGLGYGPITPASSHLLIQTTPPHRMSFVFSVKQTGVPLGGVLAGLLAPKMEIVAGWRGTLLATALACLACAALAQLVRAQLDADRTPQRRAGLGDLRAPLALIFSRRSLAMLAGASLCFSALQWSFSAYVVTYLHDSLAYTLVMAGVMLSVGQVAGVVGRLLWGWCADRYLGAVATLALLALLMALGSVTLALLPPGTPVPVVALALIVLGAAGVGWNGVYLAEVARQAPPGKTSLATGGALTCTFLGVVLGPPAFGAVAALLDSYRLAFVLIVIPALLFGLLLIAQRRRFQAQEPIAHESSA</sequence>
<name>A9I834_BORPD</name>
<feature type="transmembrane region" description="Helical" evidence="4">
    <location>
        <begin position="303"/>
        <end position="326"/>
    </location>
</feature>
<feature type="transmembrane region" description="Helical" evidence="4">
    <location>
        <begin position="338"/>
        <end position="359"/>
    </location>
</feature>
<gene>
    <name evidence="6" type="ordered locus">Bpet0854</name>
</gene>
<dbReference type="EMBL" id="AM902716">
    <property type="protein sequence ID" value="CAP41186.1"/>
    <property type="molecule type" value="Genomic_DNA"/>
</dbReference>
<dbReference type="SUPFAM" id="SSF103473">
    <property type="entry name" value="MFS general substrate transporter"/>
    <property type="match status" value="1"/>
</dbReference>
<feature type="domain" description="Major facilitator superfamily (MFS) profile" evidence="5">
    <location>
        <begin position="1"/>
        <end position="392"/>
    </location>
</feature>
<dbReference type="Pfam" id="PF07690">
    <property type="entry name" value="MFS_1"/>
    <property type="match status" value="1"/>
</dbReference>
<evidence type="ECO:0000256" key="2">
    <source>
        <dbReference type="ARBA" id="ARBA00022989"/>
    </source>
</evidence>
<evidence type="ECO:0000256" key="1">
    <source>
        <dbReference type="ARBA" id="ARBA00022692"/>
    </source>
</evidence>
<organism evidence="6 7">
    <name type="scientific">Bordetella petrii (strain ATCC BAA-461 / DSM 12804 / CCUG 43448 / CIP 107267 / Se-1111R)</name>
    <dbReference type="NCBI Taxonomy" id="340100"/>
    <lineage>
        <taxon>Bacteria</taxon>
        <taxon>Pseudomonadati</taxon>
        <taxon>Pseudomonadota</taxon>
        <taxon>Betaproteobacteria</taxon>
        <taxon>Burkholderiales</taxon>
        <taxon>Alcaligenaceae</taxon>
        <taxon>Bordetella</taxon>
    </lineage>
</organism>
<evidence type="ECO:0000313" key="6">
    <source>
        <dbReference type="EMBL" id="CAP41186.1"/>
    </source>
</evidence>
<keyword evidence="7" id="KW-1185">Reference proteome</keyword>
<dbReference type="InterPro" id="IPR036259">
    <property type="entry name" value="MFS_trans_sf"/>
</dbReference>
<dbReference type="GO" id="GO:0022857">
    <property type="term" value="F:transmembrane transporter activity"/>
    <property type="evidence" value="ECO:0007669"/>
    <property type="project" value="InterPro"/>
</dbReference>
<dbReference type="PANTHER" id="PTHR23527:SF1">
    <property type="entry name" value="BLL3282 PROTEIN"/>
    <property type="match status" value="1"/>
</dbReference>
<feature type="transmembrane region" description="Helical" evidence="4">
    <location>
        <begin position="241"/>
        <end position="266"/>
    </location>
</feature>
<feature type="transmembrane region" description="Helical" evidence="4">
    <location>
        <begin position="273"/>
        <end position="297"/>
    </location>
</feature>
<dbReference type="STRING" id="94624.Bpet0854"/>
<keyword evidence="2 4" id="KW-1133">Transmembrane helix</keyword>
<evidence type="ECO:0000256" key="4">
    <source>
        <dbReference type="SAM" id="Phobius"/>
    </source>
</evidence>
<protein>
    <submittedName>
        <fullName evidence="6">Probable MFS permease</fullName>
    </submittedName>
</protein>